<reference evidence="3" key="1">
    <citation type="submission" date="2016-10" db="EMBL/GenBank/DDBJ databases">
        <authorList>
            <person name="Varghese N."/>
            <person name="Submissions S."/>
        </authorList>
    </citation>
    <scope>NUCLEOTIDE SEQUENCE [LARGE SCALE GENOMIC DNA]</scope>
    <source>
        <strain evidence="3">DSM 23925</strain>
    </source>
</reference>
<dbReference type="EMBL" id="FOVN01000001">
    <property type="protein sequence ID" value="SFN48918.1"/>
    <property type="molecule type" value="Genomic_DNA"/>
</dbReference>
<proteinExistence type="predicted"/>
<protein>
    <submittedName>
        <fullName evidence="2">Predicted oxidoreductase</fullName>
    </submittedName>
</protein>
<dbReference type="PANTHER" id="PTHR43364">
    <property type="entry name" value="NADH-SPECIFIC METHYLGLYOXAL REDUCTASE-RELATED"/>
    <property type="match status" value="1"/>
</dbReference>
<dbReference type="CDD" id="cd19092">
    <property type="entry name" value="AKR_BsYcsN_EcYdhF-like"/>
    <property type="match status" value="1"/>
</dbReference>
<dbReference type="Pfam" id="PF00248">
    <property type="entry name" value="Aldo_ket_red"/>
    <property type="match status" value="1"/>
</dbReference>
<dbReference type="SUPFAM" id="SSF51430">
    <property type="entry name" value="NAD(P)-linked oxidoreductase"/>
    <property type="match status" value="1"/>
</dbReference>
<evidence type="ECO:0000259" key="1">
    <source>
        <dbReference type="Pfam" id="PF00248"/>
    </source>
</evidence>
<dbReference type="Proteomes" id="UP000198705">
    <property type="component" value="Unassembled WGS sequence"/>
</dbReference>
<sequence>MTYSKIIAGTMTWGQWGKSLSKNDMMARLDHCLKENITTFDHADIYGGYTTENEFGHAFKESNIRREAVQFISKCGIQYMSTNRNNSVKHYDYSKEYIFWSVEQSLKNLQTEYLDTLLLHRPSPLMQPDDIAEAIIKLKKDGKIKHFGVSNFSASQIALLSKYIPTTVNQIEFSLTQHKAMHDGTLDYMQLHQIKPMAWSPLGCVFKDNTNQTLRIKKQLDILSEKYQATHDQLLLAWILKHPSGITPVIGTTNLERITQAQQATKIDLEIEDWFLILVASQGHKVP</sequence>
<dbReference type="InterPro" id="IPR036812">
    <property type="entry name" value="NAD(P)_OxRdtase_dom_sf"/>
</dbReference>
<dbReference type="OrthoDB" id="9773828at2"/>
<dbReference type="PANTHER" id="PTHR43364:SF1">
    <property type="entry name" value="OXIDOREDUCTASE YDHF"/>
    <property type="match status" value="1"/>
</dbReference>
<keyword evidence="3" id="KW-1185">Reference proteome</keyword>
<dbReference type="RefSeq" id="WP_092206314.1">
    <property type="nucleotide sequence ID" value="NZ_FOVN01000001.1"/>
</dbReference>
<evidence type="ECO:0000313" key="3">
    <source>
        <dbReference type="Proteomes" id="UP000198705"/>
    </source>
</evidence>
<dbReference type="AlphaFoldDB" id="A0A1I4ZFC3"/>
<dbReference type="GO" id="GO:0016491">
    <property type="term" value="F:oxidoreductase activity"/>
    <property type="evidence" value="ECO:0007669"/>
    <property type="project" value="InterPro"/>
</dbReference>
<feature type="domain" description="NADP-dependent oxidoreductase" evidence="1">
    <location>
        <begin position="5"/>
        <end position="274"/>
    </location>
</feature>
<dbReference type="GO" id="GO:0005829">
    <property type="term" value="C:cytosol"/>
    <property type="evidence" value="ECO:0007669"/>
    <property type="project" value="TreeGrafter"/>
</dbReference>
<dbReference type="STRING" id="649333.SAMN04487989_101786"/>
<evidence type="ECO:0000313" key="2">
    <source>
        <dbReference type="EMBL" id="SFN48918.1"/>
    </source>
</evidence>
<dbReference type="PRINTS" id="PR00069">
    <property type="entry name" value="ALDKETRDTASE"/>
</dbReference>
<dbReference type="Gene3D" id="3.20.20.100">
    <property type="entry name" value="NADP-dependent oxidoreductase domain"/>
    <property type="match status" value="1"/>
</dbReference>
<dbReference type="InterPro" id="IPR050523">
    <property type="entry name" value="AKR_Detox_Biosynth"/>
</dbReference>
<name>A0A1I4ZFC3_9FLAO</name>
<gene>
    <name evidence="2" type="ORF">SAMN04487989_101786</name>
</gene>
<organism evidence="2 3">
    <name type="scientific">Bizionia echini</name>
    <dbReference type="NCBI Taxonomy" id="649333"/>
    <lineage>
        <taxon>Bacteria</taxon>
        <taxon>Pseudomonadati</taxon>
        <taxon>Bacteroidota</taxon>
        <taxon>Flavobacteriia</taxon>
        <taxon>Flavobacteriales</taxon>
        <taxon>Flavobacteriaceae</taxon>
        <taxon>Bizionia</taxon>
    </lineage>
</organism>
<dbReference type="InterPro" id="IPR023210">
    <property type="entry name" value="NADP_OxRdtase_dom"/>
</dbReference>
<dbReference type="InterPro" id="IPR020471">
    <property type="entry name" value="AKR"/>
</dbReference>
<accession>A0A1I4ZFC3</accession>